<dbReference type="EMBL" id="AJWK01019414">
    <property type="status" value="NOT_ANNOTATED_CDS"/>
    <property type="molecule type" value="Genomic_DNA"/>
</dbReference>
<feature type="repeat" description="ANK" evidence="1">
    <location>
        <begin position="66"/>
        <end position="98"/>
    </location>
</feature>
<dbReference type="PANTHER" id="PTHR24149">
    <property type="entry name" value="ANKYRIN REPEAT DOMAIN-CONTAINING PROTEIN 12"/>
    <property type="match status" value="1"/>
</dbReference>
<dbReference type="InterPro" id="IPR036770">
    <property type="entry name" value="Ankyrin_rpt-contain_sf"/>
</dbReference>
<dbReference type="AlphaFoldDB" id="A0A1B0GJ63"/>
<dbReference type="Gene3D" id="1.25.40.20">
    <property type="entry name" value="Ankyrin repeat-containing domain"/>
    <property type="match status" value="4"/>
</dbReference>
<feature type="region of interest" description="Disordered" evidence="2">
    <location>
        <begin position="1"/>
        <end position="66"/>
    </location>
</feature>
<dbReference type="SMART" id="SM00248">
    <property type="entry name" value="ANK"/>
    <property type="match status" value="5"/>
</dbReference>
<keyword evidence="4" id="KW-1185">Reference proteome</keyword>
<name>A0A1B0GJ63_LUTLO</name>
<protein>
    <submittedName>
        <fullName evidence="3">Uncharacterized protein</fullName>
    </submittedName>
</protein>
<sequence length="261" mass="27480">MPSTSRPRGFSGGSNTSGSGRPVPTNTPMSERQQMALLMQMTSSSNQPELSPGGHSSARGRDKNGRGESALHVAAIKGDHDAVKKLLDQGMSPNLADNAGWTPLHEACNHGHYNVAALLIKAELSPGGHSSARGRDKNGRGESALHVAAIKGDHDAVKKLLDQGMSPNLADNAGWTPLHEACNHGHYNVAALLIKAGANVNAKGYEDVTPLHDAALDGQLKLVKLLVERGADPTSKNQKGKTPCDIAAPAVYNYLKVFIKV</sequence>
<dbReference type="EMBL" id="AJWK01019413">
    <property type="status" value="NOT_ANNOTATED_CDS"/>
    <property type="molecule type" value="Genomic_DNA"/>
</dbReference>
<evidence type="ECO:0000313" key="3">
    <source>
        <dbReference type="EnsemblMetazoa" id="LLOJ006054-PA"/>
    </source>
</evidence>
<dbReference type="SUPFAM" id="SSF48403">
    <property type="entry name" value="Ankyrin repeat"/>
    <property type="match status" value="1"/>
</dbReference>
<feature type="repeat" description="ANK" evidence="1">
    <location>
        <begin position="99"/>
        <end position="121"/>
    </location>
</feature>
<dbReference type="PROSITE" id="PS50088">
    <property type="entry name" value="ANK_REPEAT"/>
    <property type="match status" value="5"/>
</dbReference>
<dbReference type="VEuPathDB" id="VectorBase:LLOJ006054"/>
<evidence type="ECO:0000256" key="1">
    <source>
        <dbReference type="PROSITE-ProRule" id="PRU00023"/>
    </source>
</evidence>
<reference evidence="3" key="1">
    <citation type="submission" date="2020-05" db="UniProtKB">
        <authorList>
            <consortium name="EnsemblMetazoa"/>
        </authorList>
    </citation>
    <scope>IDENTIFICATION</scope>
    <source>
        <strain evidence="3">Jacobina</strain>
    </source>
</reference>
<dbReference type="EnsemblMetazoa" id="LLOJ006054-RA">
    <property type="protein sequence ID" value="LLOJ006054-PA"/>
    <property type="gene ID" value="LLOJ006054"/>
</dbReference>
<evidence type="ECO:0000313" key="4">
    <source>
        <dbReference type="Proteomes" id="UP000092461"/>
    </source>
</evidence>
<dbReference type="InterPro" id="IPR053210">
    <property type="entry name" value="ANKRD12"/>
</dbReference>
<dbReference type="VEuPathDB" id="VectorBase:LLONM1_001581"/>
<proteinExistence type="predicted"/>
<feature type="repeat" description="ANK" evidence="1">
    <location>
        <begin position="206"/>
        <end position="238"/>
    </location>
</feature>
<keyword evidence="1" id="KW-0040">ANK repeat</keyword>
<dbReference type="PANTHER" id="PTHR24149:SF14">
    <property type="entry name" value="ANKYRIN REPEAT DOMAIN 12"/>
    <property type="match status" value="1"/>
</dbReference>
<feature type="compositionally biased region" description="Polar residues" evidence="2">
    <location>
        <begin position="24"/>
        <end position="33"/>
    </location>
</feature>
<accession>A0A1B0GJ63</accession>
<evidence type="ECO:0000256" key="2">
    <source>
        <dbReference type="SAM" id="MobiDB-lite"/>
    </source>
</evidence>
<dbReference type="InterPro" id="IPR002110">
    <property type="entry name" value="Ankyrin_rpt"/>
</dbReference>
<feature type="compositionally biased region" description="Polar residues" evidence="2">
    <location>
        <begin position="40"/>
        <end position="49"/>
    </location>
</feature>
<dbReference type="Pfam" id="PF12796">
    <property type="entry name" value="Ank_2"/>
    <property type="match status" value="2"/>
</dbReference>
<feature type="repeat" description="ANK" evidence="1">
    <location>
        <begin position="140"/>
        <end position="172"/>
    </location>
</feature>
<dbReference type="EMBL" id="AJWK01019415">
    <property type="status" value="NOT_ANNOTATED_CDS"/>
    <property type="molecule type" value="Genomic_DNA"/>
</dbReference>
<dbReference type="Proteomes" id="UP000092461">
    <property type="component" value="Unassembled WGS sequence"/>
</dbReference>
<organism evidence="3 4">
    <name type="scientific">Lutzomyia longipalpis</name>
    <name type="common">Sand fly</name>
    <dbReference type="NCBI Taxonomy" id="7200"/>
    <lineage>
        <taxon>Eukaryota</taxon>
        <taxon>Metazoa</taxon>
        <taxon>Ecdysozoa</taxon>
        <taxon>Arthropoda</taxon>
        <taxon>Hexapoda</taxon>
        <taxon>Insecta</taxon>
        <taxon>Pterygota</taxon>
        <taxon>Neoptera</taxon>
        <taxon>Endopterygota</taxon>
        <taxon>Diptera</taxon>
        <taxon>Nematocera</taxon>
        <taxon>Psychodoidea</taxon>
        <taxon>Psychodidae</taxon>
        <taxon>Lutzomyia</taxon>
        <taxon>Lutzomyia</taxon>
    </lineage>
</organism>
<dbReference type="GO" id="GO:0005654">
    <property type="term" value="C:nucleoplasm"/>
    <property type="evidence" value="ECO:0007669"/>
    <property type="project" value="TreeGrafter"/>
</dbReference>
<dbReference type="PRINTS" id="PR01415">
    <property type="entry name" value="ANKYRIN"/>
</dbReference>
<dbReference type="PROSITE" id="PS50297">
    <property type="entry name" value="ANK_REP_REGION"/>
    <property type="match status" value="5"/>
</dbReference>
<feature type="repeat" description="ANK" evidence="1">
    <location>
        <begin position="173"/>
        <end position="205"/>
    </location>
</feature>